<dbReference type="EMBL" id="AVOT02032957">
    <property type="protein sequence ID" value="MBW0526808.1"/>
    <property type="molecule type" value="Genomic_DNA"/>
</dbReference>
<gene>
    <name evidence="2" type="ORF">O181_066523</name>
</gene>
<name>A0A9Q3I3P1_9BASI</name>
<protein>
    <recommendedName>
        <fullName evidence="1">Reverse transcriptase domain-containing protein</fullName>
    </recommendedName>
</protein>
<keyword evidence="3" id="KW-1185">Reference proteome</keyword>
<dbReference type="PANTHER" id="PTHR24559:SF444">
    <property type="entry name" value="REVERSE TRANSCRIPTASE DOMAIN-CONTAINING PROTEIN"/>
    <property type="match status" value="1"/>
</dbReference>
<dbReference type="InterPro" id="IPR000477">
    <property type="entry name" value="RT_dom"/>
</dbReference>
<evidence type="ECO:0000313" key="2">
    <source>
        <dbReference type="EMBL" id="MBW0526808.1"/>
    </source>
</evidence>
<dbReference type="PANTHER" id="PTHR24559">
    <property type="entry name" value="TRANSPOSON TY3-I GAG-POL POLYPROTEIN"/>
    <property type="match status" value="1"/>
</dbReference>
<dbReference type="AlphaFoldDB" id="A0A9Q3I3P1"/>
<dbReference type="Pfam" id="PF00078">
    <property type="entry name" value="RVT_1"/>
    <property type="match status" value="1"/>
</dbReference>
<evidence type="ECO:0000259" key="1">
    <source>
        <dbReference type="Pfam" id="PF00078"/>
    </source>
</evidence>
<comment type="caution">
    <text evidence="2">The sequence shown here is derived from an EMBL/GenBank/DDBJ whole genome shotgun (WGS) entry which is preliminary data.</text>
</comment>
<organism evidence="2 3">
    <name type="scientific">Austropuccinia psidii MF-1</name>
    <dbReference type="NCBI Taxonomy" id="1389203"/>
    <lineage>
        <taxon>Eukaryota</taxon>
        <taxon>Fungi</taxon>
        <taxon>Dikarya</taxon>
        <taxon>Basidiomycota</taxon>
        <taxon>Pucciniomycotina</taxon>
        <taxon>Pucciniomycetes</taxon>
        <taxon>Pucciniales</taxon>
        <taxon>Sphaerophragmiaceae</taxon>
        <taxon>Austropuccinia</taxon>
    </lineage>
</organism>
<dbReference type="InterPro" id="IPR053134">
    <property type="entry name" value="RNA-dir_DNA_polymerase"/>
</dbReference>
<dbReference type="Proteomes" id="UP000765509">
    <property type="component" value="Unassembled WGS sequence"/>
</dbReference>
<reference evidence="2" key="1">
    <citation type="submission" date="2021-03" db="EMBL/GenBank/DDBJ databases">
        <title>Draft genome sequence of rust myrtle Austropuccinia psidii MF-1, a brazilian biotype.</title>
        <authorList>
            <person name="Quecine M.C."/>
            <person name="Pachon D.M.R."/>
            <person name="Bonatelli M.L."/>
            <person name="Correr F.H."/>
            <person name="Franceschini L.M."/>
            <person name="Leite T.F."/>
            <person name="Margarido G.R.A."/>
            <person name="Almeida C.A."/>
            <person name="Ferrarezi J.A."/>
            <person name="Labate C.A."/>
        </authorList>
    </citation>
    <scope>NUCLEOTIDE SEQUENCE</scope>
    <source>
        <strain evidence="2">MF-1</strain>
    </source>
</reference>
<dbReference type="CDD" id="cd01647">
    <property type="entry name" value="RT_LTR"/>
    <property type="match status" value="1"/>
</dbReference>
<dbReference type="InterPro" id="IPR043502">
    <property type="entry name" value="DNA/RNA_pol_sf"/>
</dbReference>
<accession>A0A9Q3I3P1</accession>
<dbReference type="OrthoDB" id="6776860at2759"/>
<feature type="domain" description="Reverse transcriptase" evidence="1">
    <location>
        <begin position="259"/>
        <end position="352"/>
    </location>
</feature>
<dbReference type="SUPFAM" id="SSF56672">
    <property type="entry name" value="DNA/RNA polymerases"/>
    <property type="match status" value="1"/>
</dbReference>
<evidence type="ECO:0000313" key="3">
    <source>
        <dbReference type="Proteomes" id="UP000765509"/>
    </source>
</evidence>
<proteinExistence type="predicted"/>
<sequence length="354" mass="41189">MAHIHETATKMTVHIDNSQHPLIIDSGEHCSIVARNHLDNQFPNWENQLLPTKAKKFKSASRRITSIGTIIKEIIIPHRKGNIRLNPEFVVLDDTHIQGFLMRTDYQRMYGIDIYNSKNRHITISTNKEKKFSLDIYQISAQDTLELLLNEFREGQFSTTLTSKQKLSLLKMLRKNRLAFTIGEEPLGKIRGHDIEIYLDVERAYSPMIRRPPYPESLETRKEIQKHINECLDMDVIRKIGNNEIVEITTPLLITWHDGKSRLCGDFRALNNYTKADRYPVPRIPHALDKLAKARYITKMDCMKGLYWNGVKPSSMKLLRSICNMGTYEYTSRPFGIKNAPAHFQRMMDTMFPE</sequence>
<dbReference type="Gene3D" id="3.10.10.10">
    <property type="entry name" value="HIV Type 1 Reverse Transcriptase, subunit A, domain 1"/>
    <property type="match status" value="1"/>
</dbReference>